<proteinExistence type="predicted"/>
<accession>A0AAW2VRQ5</accession>
<reference evidence="2" key="1">
    <citation type="submission" date="2020-06" db="EMBL/GenBank/DDBJ databases">
        <authorList>
            <person name="Li T."/>
            <person name="Hu X."/>
            <person name="Zhang T."/>
            <person name="Song X."/>
            <person name="Zhang H."/>
            <person name="Dai N."/>
            <person name="Sheng W."/>
            <person name="Hou X."/>
            <person name="Wei L."/>
        </authorList>
    </citation>
    <scope>NUCLEOTIDE SEQUENCE</scope>
    <source>
        <strain evidence="2">G02</strain>
        <tissue evidence="2">Leaf</tissue>
    </source>
</reference>
<feature type="compositionally biased region" description="Polar residues" evidence="1">
    <location>
        <begin position="68"/>
        <end position="82"/>
    </location>
</feature>
<dbReference type="AlphaFoldDB" id="A0AAW2VRQ5"/>
<comment type="caution">
    <text evidence="2">The sequence shown here is derived from an EMBL/GenBank/DDBJ whole genome shotgun (WGS) entry which is preliminary data.</text>
</comment>
<evidence type="ECO:0000313" key="2">
    <source>
        <dbReference type="EMBL" id="KAL0430802.1"/>
    </source>
</evidence>
<name>A0AAW2VRQ5_SESRA</name>
<feature type="region of interest" description="Disordered" evidence="1">
    <location>
        <begin position="64"/>
        <end position="141"/>
    </location>
</feature>
<dbReference type="EMBL" id="JACGWJ010000003">
    <property type="protein sequence ID" value="KAL0430802.1"/>
    <property type="molecule type" value="Genomic_DNA"/>
</dbReference>
<reference evidence="2" key="2">
    <citation type="journal article" date="2024" name="Plant">
        <title>Genomic evolution and insights into agronomic trait innovations of Sesamum species.</title>
        <authorList>
            <person name="Miao H."/>
            <person name="Wang L."/>
            <person name="Qu L."/>
            <person name="Liu H."/>
            <person name="Sun Y."/>
            <person name="Le M."/>
            <person name="Wang Q."/>
            <person name="Wei S."/>
            <person name="Zheng Y."/>
            <person name="Lin W."/>
            <person name="Duan Y."/>
            <person name="Cao H."/>
            <person name="Xiong S."/>
            <person name="Wang X."/>
            <person name="Wei L."/>
            <person name="Li C."/>
            <person name="Ma Q."/>
            <person name="Ju M."/>
            <person name="Zhao R."/>
            <person name="Li G."/>
            <person name="Mu C."/>
            <person name="Tian Q."/>
            <person name="Mei H."/>
            <person name="Zhang T."/>
            <person name="Gao T."/>
            <person name="Zhang H."/>
        </authorList>
    </citation>
    <scope>NUCLEOTIDE SEQUENCE</scope>
    <source>
        <strain evidence="2">G02</strain>
    </source>
</reference>
<sequence>MDIQVPPAVQVSLADRFFSFCGLLDKLNERPYDYRELTEERLLSHFGLSPRIVPLKHLKYEHKDATTPPATRSSKGTPSSSDLRGKRDAIALPGSSSKKLRPSSFGLPPSSSACHTSTPPLPRDLGAGSSKSPSSPRGGVYNHLILSLENDGVPSRVTEVLKGIPSSEDKRLMSSLSSENLD</sequence>
<gene>
    <name evidence="2" type="ORF">Sradi_0706200</name>
</gene>
<protein>
    <submittedName>
        <fullName evidence="2">Uncharacterized protein</fullName>
    </submittedName>
</protein>
<feature type="compositionally biased region" description="Low complexity" evidence="1">
    <location>
        <begin position="126"/>
        <end position="139"/>
    </location>
</feature>
<evidence type="ECO:0000256" key="1">
    <source>
        <dbReference type="SAM" id="MobiDB-lite"/>
    </source>
</evidence>
<organism evidence="2">
    <name type="scientific">Sesamum radiatum</name>
    <name type="common">Black benniseed</name>
    <dbReference type="NCBI Taxonomy" id="300843"/>
    <lineage>
        <taxon>Eukaryota</taxon>
        <taxon>Viridiplantae</taxon>
        <taxon>Streptophyta</taxon>
        <taxon>Embryophyta</taxon>
        <taxon>Tracheophyta</taxon>
        <taxon>Spermatophyta</taxon>
        <taxon>Magnoliopsida</taxon>
        <taxon>eudicotyledons</taxon>
        <taxon>Gunneridae</taxon>
        <taxon>Pentapetalae</taxon>
        <taxon>asterids</taxon>
        <taxon>lamiids</taxon>
        <taxon>Lamiales</taxon>
        <taxon>Pedaliaceae</taxon>
        <taxon>Sesamum</taxon>
    </lineage>
</organism>
<feature type="compositionally biased region" description="Polar residues" evidence="1">
    <location>
        <begin position="109"/>
        <end position="118"/>
    </location>
</feature>